<dbReference type="EMBL" id="BPQO01000004">
    <property type="protein sequence ID" value="GJD87781.1"/>
    <property type="molecule type" value="Genomic_DNA"/>
</dbReference>
<accession>A0AAV4ZI56</accession>
<name>A0AAV4ZI56_9HYPH</name>
<dbReference type="RefSeq" id="WP_238229774.1">
    <property type="nucleotide sequence ID" value="NZ_BPQO01000004.1"/>
</dbReference>
<protein>
    <submittedName>
        <fullName evidence="1">Uncharacterized protein</fullName>
    </submittedName>
</protein>
<sequence length="235" mass="24780">MHAVVVIDSIGQEGVACRIVDSALLPPLSPPIHVRIEAEGLDHDAAFLTECPVGRLPGPGSFAALDGVEIRLSDAGAPVLVARSAAEPISLAHARDGMLTWGAVEDLVAEEVARTQPDDGILYVLGRGAAYVVASRGAYLFGTGRHEMRTAQECALDGADLPVQPGFHYFAGEPWSVVDRERPDFDPAWGMTVEAFVPATDAHLAMFGTLSRSDLHQSVLAMLPDPATAGPAPTR</sequence>
<dbReference type="AlphaFoldDB" id="A0AAV4ZI56"/>
<evidence type="ECO:0000313" key="1">
    <source>
        <dbReference type="EMBL" id="GJD87781.1"/>
    </source>
</evidence>
<organism evidence="1 2">
    <name type="scientific">Methylobacterium hispanicum</name>
    <dbReference type="NCBI Taxonomy" id="270350"/>
    <lineage>
        <taxon>Bacteria</taxon>
        <taxon>Pseudomonadati</taxon>
        <taxon>Pseudomonadota</taxon>
        <taxon>Alphaproteobacteria</taxon>
        <taxon>Hyphomicrobiales</taxon>
        <taxon>Methylobacteriaceae</taxon>
        <taxon>Methylobacterium</taxon>
    </lineage>
</organism>
<evidence type="ECO:0000313" key="2">
    <source>
        <dbReference type="Proteomes" id="UP001055247"/>
    </source>
</evidence>
<comment type="caution">
    <text evidence="1">The sequence shown here is derived from an EMBL/GenBank/DDBJ whole genome shotgun (WGS) entry which is preliminary data.</text>
</comment>
<proteinExistence type="predicted"/>
<dbReference type="Proteomes" id="UP001055247">
    <property type="component" value="Unassembled WGS sequence"/>
</dbReference>
<gene>
    <name evidence="1" type="ORF">BHAOGJBA_1286</name>
</gene>
<reference evidence="1" key="1">
    <citation type="journal article" date="2016" name="Front. Microbiol.">
        <title>Genome Sequence of the Piezophilic, Mesophilic Sulfate-Reducing Bacterium Desulfovibrio indicus J2T.</title>
        <authorList>
            <person name="Cao J."/>
            <person name="Maignien L."/>
            <person name="Shao Z."/>
            <person name="Alain K."/>
            <person name="Jebbar M."/>
        </authorList>
    </citation>
    <scope>NUCLEOTIDE SEQUENCE</scope>
    <source>
        <strain evidence="1">DSM 16372</strain>
    </source>
</reference>
<reference evidence="1" key="2">
    <citation type="submission" date="2021-08" db="EMBL/GenBank/DDBJ databases">
        <authorList>
            <person name="Tani A."/>
            <person name="Ola A."/>
            <person name="Ogura Y."/>
            <person name="Katsura K."/>
            <person name="Hayashi T."/>
        </authorList>
    </citation>
    <scope>NUCLEOTIDE SEQUENCE</scope>
    <source>
        <strain evidence="1">DSM 16372</strain>
    </source>
</reference>
<keyword evidence="2" id="KW-1185">Reference proteome</keyword>